<evidence type="ECO:0000256" key="3">
    <source>
        <dbReference type="ARBA" id="ARBA00022475"/>
    </source>
</evidence>
<keyword evidence="4" id="KW-0808">Transferase</keyword>
<name>A0A3M2SS08_9HYPO</name>
<evidence type="ECO:0000259" key="8">
    <source>
        <dbReference type="Pfam" id="PF08407"/>
    </source>
</evidence>
<feature type="region of interest" description="Disordered" evidence="7">
    <location>
        <begin position="303"/>
        <end position="383"/>
    </location>
</feature>
<gene>
    <name evidence="10" type="ORF">CDV36_000353</name>
</gene>
<dbReference type="InterPro" id="IPR013616">
    <property type="entry name" value="Chitin_synth_N"/>
</dbReference>
<evidence type="ECO:0000256" key="1">
    <source>
        <dbReference type="ARBA" id="ARBA00004651"/>
    </source>
</evidence>
<comment type="subcellular location">
    <subcellularLocation>
        <location evidence="1">Cell membrane</location>
        <topology evidence="1">Multi-pass membrane protein</topology>
    </subcellularLocation>
</comment>
<dbReference type="GO" id="GO:0004100">
    <property type="term" value="F:chitin synthase activity"/>
    <property type="evidence" value="ECO:0007669"/>
    <property type="project" value="UniProtKB-EC"/>
</dbReference>
<dbReference type="Proteomes" id="UP000277212">
    <property type="component" value="Unassembled WGS sequence"/>
</dbReference>
<keyword evidence="5" id="KW-1133">Transmembrane helix</keyword>
<evidence type="ECO:0000256" key="6">
    <source>
        <dbReference type="ARBA" id="ARBA00023180"/>
    </source>
</evidence>
<accession>A0A3M2SS08</accession>
<comment type="caution">
    <text evidence="10">The sequence shown here is derived from an EMBL/GenBank/DDBJ whole genome shotgun (WGS) entry which is preliminary data.</text>
</comment>
<keyword evidence="5" id="KW-0472">Membrane</keyword>
<sequence>MDPLSIAAGCAGLISTIGTLSLSIHGFVRTCREARKDLDKVSRELQSLQSVLGLIEDDATNEEKPFPPVIGQHVLSIISNCNSVILEIEACIAQYGQKQLKARVTWALGGQGDVEKLRTNIEAHKSSLELALDMHSLTIVKDIKADTTEIRNDTTSIKENTEQILQEIVRLQAQLPKDVTTPNDYVLQRFLEEMTTYTEIALDTTIVGSDDDSIRAFYDIEGVSEVSEASEASVEQKEFDDSLATTNEPKHQRSSIADGTSEPGGNLTTPNQPPNQQSATPRKILKPVSRLGNKSARLLATHAESLASQSPSKDEPTSAQERHWTRPIELPIPKSFDGDLGTSNEPQSLSLPIRDGVPPGASAVRVSSDEGLVASKESQPQDLAESVLPEFEIRRRDIIRRAVEAHRQVIRPESSASPGPSQDEAPAPDFNPSSNEFSASECAVVGTGDKKSKKRTIVLNEVIVDESGYGHVKLLNGNLVFDCHYLNRLANKGHLPSEMRKIRGNEWGTWRYMAVTCPPRQFTTENYPLRLMTSSRPRIIRTIFHFRLRPSESPAEFARRWRMIFEELHRLSNPQRSSVIVHIHGPPGWRGLDKNISAALQEMCLSRAPEPIRSVDGTDLLHCYNEEDLDVLGKRAYTNMYPQKAKFRLSKLHMRADSLPVRVISTAPMISDEASEDWVTAIGRQLRPDVIIDMTDVSGVHRYDGTWSQGAEADGGAVLAYLSYTKDAWGIPLKFVPFDWGVYDCT</sequence>
<evidence type="ECO:0000259" key="9">
    <source>
        <dbReference type="Pfam" id="PF17111"/>
    </source>
</evidence>
<keyword evidence="5" id="KW-0812">Transmembrane</keyword>
<feature type="compositionally biased region" description="Polar residues" evidence="7">
    <location>
        <begin position="341"/>
        <end position="350"/>
    </location>
</feature>
<feature type="region of interest" description="Disordered" evidence="7">
    <location>
        <begin position="409"/>
        <end position="445"/>
    </location>
</feature>
<dbReference type="OrthoDB" id="524326at2759"/>
<feature type="domain" description="Chitin synthase N-terminal" evidence="8">
    <location>
        <begin position="471"/>
        <end position="536"/>
    </location>
</feature>
<evidence type="ECO:0000256" key="2">
    <source>
        <dbReference type="ARBA" id="ARBA00012543"/>
    </source>
</evidence>
<keyword evidence="11" id="KW-1185">Reference proteome</keyword>
<dbReference type="STRING" id="2010991.A0A3M2SS08"/>
<dbReference type="EMBL" id="NKUJ01000003">
    <property type="protein sequence ID" value="RMJ19942.1"/>
    <property type="molecule type" value="Genomic_DNA"/>
</dbReference>
<dbReference type="GO" id="GO:0005886">
    <property type="term" value="C:plasma membrane"/>
    <property type="evidence" value="ECO:0007669"/>
    <property type="project" value="UniProtKB-SubCell"/>
</dbReference>
<dbReference type="AlphaFoldDB" id="A0A3M2SS08"/>
<organism evidence="10 11">
    <name type="scientific">Fusarium kuroshium</name>
    <dbReference type="NCBI Taxonomy" id="2010991"/>
    <lineage>
        <taxon>Eukaryota</taxon>
        <taxon>Fungi</taxon>
        <taxon>Dikarya</taxon>
        <taxon>Ascomycota</taxon>
        <taxon>Pezizomycotina</taxon>
        <taxon>Sordariomycetes</taxon>
        <taxon>Hypocreomycetidae</taxon>
        <taxon>Hypocreales</taxon>
        <taxon>Nectriaceae</taxon>
        <taxon>Fusarium</taxon>
        <taxon>Fusarium solani species complex</taxon>
    </lineage>
</organism>
<feature type="compositionally biased region" description="Basic and acidic residues" evidence="7">
    <location>
        <begin position="312"/>
        <end position="326"/>
    </location>
</feature>
<dbReference type="InterPro" id="IPR031348">
    <property type="entry name" value="PigL_N"/>
</dbReference>
<feature type="domain" description="Azaphilone pigments biosynthesis cluster protein L N-terminal" evidence="9">
    <location>
        <begin position="1"/>
        <end position="172"/>
    </location>
</feature>
<dbReference type="Pfam" id="PF17111">
    <property type="entry name" value="PigL_N"/>
    <property type="match status" value="1"/>
</dbReference>
<feature type="compositionally biased region" description="Polar residues" evidence="7">
    <location>
        <begin position="266"/>
        <end position="280"/>
    </location>
</feature>
<evidence type="ECO:0000313" key="11">
    <source>
        <dbReference type="Proteomes" id="UP000277212"/>
    </source>
</evidence>
<keyword evidence="3" id="KW-1003">Cell membrane</keyword>
<evidence type="ECO:0000313" key="10">
    <source>
        <dbReference type="EMBL" id="RMJ19942.1"/>
    </source>
</evidence>
<evidence type="ECO:0000256" key="4">
    <source>
        <dbReference type="ARBA" id="ARBA00022676"/>
    </source>
</evidence>
<protein>
    <recommendedName>
        <fullName evidence="2">chitin synthase</fullName>
        <ecNumber evidence="2">2.4.1.16</ecNumber>
    </recommendedName>
</protein>
<reference evidence="10 11" key="1">
    <citation type="submission" date="2017-06" db="EMBL/GenBank/DDBJ databases">
        <title>Comparative genomic analysis of Ambrosia Fusariam Clade fungi.</title>
        <authorList>
            <person name="Stajich J.E."/>
            <person name="Carrillo J."/>
            <person name="Kijimoto T."/>
            <person name="Eskalen A."/>
            <person name="O'Donnell K."/>
            <person name="Kasson M."/>
        </authorList>
    </citation>
    <scope>NUCLEOTIDE SEQUENCE [LARGE SCALE GENOMIC DNA]</scope>
    <source>
        <strain evidence="10">UCR3666</strain>
    </source>
</reference>
<dbReference type="EC" id="2.4.1.16" evidence="2"/>
<evidence type="ECO:0000256" key="7">
    <source>
        <dbReference type="SAM" id="MobiDB-lite"/>
    </source>
</evidence>
<dbReference type="Pfam" id="PF08407">
    <property type="entry name" value="Chitin_synth_1N"/>
    <property type="match status" value="1"/>
</dbReference>
<feature type="region of interest" description="Disordered" evidence="7">
    <location>
        <begin position="225"/>
        <end position="287"/>
    </location>
</feature>
<keyword evidence="4" id="KW-0328">Glycosyltransferase</keyword>
<evidence type="ECO:0000256" key="5">
    <source>
        <dbReference type="ARBA" id="ARBA00022989"/>
    </source>
</evidence>
<proteinExistence type="predicted"/>
<keyword evidence="6" id="KW-0325">Glycoprotein</keyword>